<keyword evidence="1" id="KW-0812">Transmembrane</keyword>
<dbReference type="PANTHER" id="PTHR40047">
    <property type="entry name" value="UPF0703 PROTEIN YCGQ"/>
    <property type="match status" value="1"/>
</dbReference>
<feature type="transmembrane region" description="Helical" evidence="1">
    <location>
        <begin position="51"/>
        <end position="70"/>
    </location>
</feature>
<keyword evidence="1" id="KW-0472">Membrane</keyword>
<dbReference type="AlphaFoldDB" id="A0A927BRY2"/>
<evidence type="ECO:0000259" key="3">
    <source>
        <dbReference type="Pfam" id="PF21537"/>
    </source>
</evidence>
<feature type="domain" description="DUF1980" evidence="2">
    <location>
        <begin position="14"/>
        <end position="128"/>
    </location>
</feature>
<accession>A0A927BRY2</accession>
<keyword evidence="5" id="KW-1185">Reference proteome</keyword>
<name>A0A927BRY2_9BACL</name>
<organism evidence="4 5">
    <name type="scientific">Paenibacillus sabuli</name>
    <dbReference type="NCBI Taxonomy" id="2772509"/>
    <lineage>
        <taxon>Bacteria</taxon>
        <taxon>Bacillati</taxon>
        <taxon>Bacillota</taxon>
        <taxon>Bacilli</taxon>
        <taxon>Bacillales</taxon>
        <taxon>Paenibacillaceae</taxon>
        <taxon>Paenibacillus</taxon>
    </lineage>
</organism>
<reference evidence="4" key="1">
    <citation type="submission" date="2020-09" db="EMBL/GenBank/DDBJ databases">
        <title>A novel bacterium of genus Paenibacillus, isolated from South China Sea.</title>
        <authorList>
            <person name="Huang H."/>
            <person name="Mo K."/>
            <person name="Hu Y."/>
        </authorList>
    </citation>
    <scope>NUCLEOTIDE SEQUENCE</scope>
    <source>
        <strain evidence="4">IB182496</strain>
    </source>
</reference>
<proteinExistence type="predicted"/>
<keyword evidence="1" id="KW-1133">Transmembrane helix</keyword>
<dbReference type="PANTHER" id="PTHR40047:SF1">
    <property type="entry name" value="UPF0703 PROTEIN YCGQ"/>
    <property type="match status" value="1"/>
</dbReference>
<evidence type="ECO:0000313" key="4">
    <source>
        <dbReference type="EMBL" id="MBD2845668.1"/>
    </source>
</evidence>
<dbReference type="NCBIfam" id="TIGR03943">
    <property type="entry name" value="TIGR03943 family putative permease subunit"/>
    <property type="match status" value="1"/>
</dbReference>
<sequence length="316" mass="34309">MSEGSRSRLLHHLLRGLLLAGFAMLILHLVRSGDLGLYIAPRMAGYVKLSALGLYAAAVYQLYAALQLWLGRRGAGSAYDCGCGHDHAPSASLWKNALLYGLFVFPLALGFLLPDTIMGSTLAAKKGVSFAGAHNVERAAQPAATPQPTAAPEVPEQDIAAPQDPLDAKFPADVYTETYAAHAKKLYLQEQAIAVPEQQFIETLTTLDLYRQHFVGKTVVVSGFVYREPAMPKDWLAVSRFAMNCCSADSLPYGIMLRADEAGSYDADSWIEVSGRLGLDEYGGNEIMILEATRIAPIAAPESPYVYPDYEFGFEP</sequence>
<dbReference type="InterPro" id="IPR052955">
    <property type="entry name" value="UPF0703_membrane_permease"/>
</dbReference>
<gene>
    <name evidence="4" type="ORF">IDH44_10750</name>
</gene>
<comment type="caution">
    <text evidence="4">The sequence shown here is derived from an EMBL/GenBank/DDBJ whole genome shotgun (WGS) entry which is preliminary data.</text>
</comment>
<feature type="transmembrane region" description="Helical" evidence="1">
    <location>
        <begin position="97"/>
        <end position="117"/>
    </location>
</feature>
<dbReference type="InterPro" id="IPR048447">
    <property type="entry name" value="DUF1980_C"/>
</dbReference>
<dbReference type="Pfam" id="PF09323">
    <property type="entry name" value="DUF1980"/>
    <property type="match status" value="1"/>
</dbReference>
<dbReference type="InterPro" id="IPR015402">
    <property type="entry name" value="DUF1980"/>
</dbReference>
<dbReference type="InterPro" id="IPR048493">
    <property type="entry name" value="DUF1980_N"/>
</dbReference>
<protein>
    <submittedName>
        <fullName evidence="4">TIGR03943 family protein</fullName>
    </submittedName>
</protein>
<evidence type="ECO:0000256" key="1">
    <source>
        <dbReference type="SAM" id="Phobius"/>
    </source>
</evidence>
<feature type="domain" description="DUF1980" evidence="3">
    <location>
        <begin position="177"/>
        <end position="308"/>
    </location>
</feature>
<feature type="transmembrane region" description="Helical" evidence="1">
    <location>
        <begin position="12"/>
        <end position="30"/>
    </location>
</feature>
<dbReference type="Proteomes" id="UP000621560">
    <property type="component" value="Unassembled WGS sequence"/>
</dbReference>
<evidence type="ECO:0000313" key="5">
    <source>
        <dbReference type="Proteomes" id="UP000621560"/>
    </source>
</evidence>
<dbReference type="Pfam" id="PF21537">
    <property type="entry name" value="DUF1980_C"/>
    <property type="match status" value="1"/>
</dbReference>
<dbReference type="EMBL" id="JACXIZ010000017">
    <property type="protein sequence ID" value="MBD2845668.1"/>
    <property type="molecule type" value="Genomic_DNA"/>
</dbReference>
<evidence type="ECO:0000259" key="2">
    <source>
        <dbReference type="Pfam" id="PF09323"/>
    </source>
</evidence>